<feature type="signal peptide" evidence="1">
    <location>
        <begin position="1"/>
        <end position="27"/>
    </location>
</feature>
<reference evidence="4 5" key="1">
    <citation type="journal article" date="2019" name="Emerg. Microbes Infect.">
        <title>Comprehensive subspecies identification of 175 nontuberculous mycobacteria species based on 7547 genomic profiles.</title>
        <authorList>
            <person name="Matsumoto Y."/>
            <person name="Kinjo T."/>
            <person name="Motooka D."/>
            <person name="Nabeya D."/>
            <person name="Jung N."/>
            <person name="Uechi K."/>
            <person name="Horii T."/>
            <person name="Iida T."/>
            <person name="Fujita J."/>
            <person name="Nakamura S."/>
        </authorList>
    </citation>
    <scope>NUCLEOTIDE SEQUENCE [LARGE SCALE GENOMIC DNA]</scope>
    <source>
        <strain evidence="4 5">JCM 17783</strain>
    </source>
</reference>
<dbReference type="GO" id="GO:0005576">
    <property type="term" value="C:extracellular region"/>
    <property type="evidence" value="ECO:0007669"/>
    <property type="project" value="TreeGrafter"/>
</dbReference>
<feature type="domain" description="Mammalian cell entry C-terminal" evidence="3">
    <location>
        <begin position="132"/>
        <end position="291"/>
    </location>
</feature>
<evidence type="ECO:0000313" key="5">
    <source>
        <dbReference type="Proteomes" id="UP000467130"/>
    </source>
</evidence>
<dbReference type="InterPro" id="IPR052336">
    <property type="entry name" value="MlaD_Phospholipid_Transporter"/>
</dbReference>
<gene>
    <name evidence="4" type="ORF">MSTO_59180</name>
</gene>
<dbReference type="PROSITE" id="PS51257">
    <property type="entry name" value="PROKAR_LIPOPROTEIN"/>
    <property type="match status" value="1"/>
</dbReference>
<dbReference type="PANTHER" id="PTHR33371">
    <property type="entry name" value="INTERMEMBRANE PHOSPHOLIPID TRANSPORT SYSTEM BINDING PROTEIN MLAD-RELATED"/>
    <property type="match status" value="1"/>
</dbReference>
<dbReference type="InterPro" id="IPR024516">
    <property type="entry name" value="Mce_C"/>
</dbReference>
<dbReference type="EMBL" id="AP022587">
    <property type="protein sequence ID" value="BBY25713.1"/>
    <property type="molecule type" value="Genomic_DNA"/>
</dbReference>
<protein>
    <submittedName>
        <fullName evidence="4">Mammalian cell entry protein</fullName>
    </submittedName>
</protein>
<accession>A0A7I7QHA0</accession>
<evidence type="ECO:0000259" key="2">
    <source>
        <dbReference type="Pfam" id="PF02470"/>
    </source>
</evidence>
<dbReference type="Pfam" id="PF02470">
    <property type="entry name" value="MlaD"/>
    <property type="match status" value="1"/>
</dbReference>
<dbReference type="KEGG" id="msto:MSTO_59180"/>
<dbReference type="NCBIfam" id="TIGR00996">
    <property type="entry name" value="Mtu_fam_mce"/>
    <property type="match status" value="1"/>
</dbReference>
<name>A0A7I7QHA0_9MYCO</name>
<evidence type="ECO:0000259" key="3">
    <source>
        <dbReference type="Pfam" id="PF11887"/>
    </source>
</evidence>
<dbReference type="Pfam" id="PF11887">
    <property type="entry name" value="Mce4_CUP1"/>
    <property type="match status" value="1"/>
</dbReference>
<evidence type="ECO:0000313" key="4">
    <source>
        <dbReference type="EMBL" id="BBY25713.1"/>
    </source>
</evidence>
<dbReference type="InterPro" id="IPR003399">
    <property type="entry name" value="Mce/MlaD"/>
</dbReference>
<sequence>MSSGTWRRCGVVLLIAVAVAAASGCSALQGFRGANSLPLPGRAGQAAGSYTIQAQMPDVQNLKENSRVELNNVVIGNVEKVERQGWHALVTMAIEPDAKLPANATATIGQTSLLGTLHIELAAPPGVAPEGRLHDGSVIPLSASSGYPTTEQSLGALSLVLNGGGLGQLQDITRALSTAFTGREQDLRSLIGQLDKFTAYLDDQKQNIIHALDSFNNLVGQFAEHKPVLDKALKSIPDALAVLNNERDKLGEALDQFGKASNPGSDVLEQSKDNLIKELSDLGPVLKSLANSGIALTRSLDYLTVPLFSKPPVAKWIRGDYGNLTGIFDLTLSRLDSSFFTGTRWEGNLTELEMQWGRTLGVAPSPYTARNPLVAPYQFNQGP</sequence>
<feature type="domain" description="Mce/MlaD" evidence="2">
    <location>
        <begin position="49"/>
        <end position="122"/>
    </location>
</feature>
<dbReference type="InterPro" id="IPR005693">
    <property type="entry name" value="Mce"/>
</dbReference>
<dbReference type="RefSeq" id="WP_170313078.1">
    <property type="nucleotide sequence ID" value="NZ_AP022587.1"/>
</dbReference>
<keyword evidence="5" id="KW-1185">Reference proteome</keyword>
<evidence type="ECO:0000256" key="1">
    <source>
        <dbReference type="SAM" id="SignalP"/>
    </source>
</evidence>
<feature type="chain" id="PRO_5029491169" evidence="1">
    <location>
        <begin position="28"/>
        <end position="383"/>
    </location>
</feature>
<dbReference type="PANTHER" id="PTHR33371:SF15">
    <property type="entry name" value="LIPOPROTEIN LPRN"/>
    <property type="match status" value="1"/>
</dbReference>
<organism evidence="4 5">
    <name type="scientific">Mycobacterium stomatepiae</name>
    <dbReference type="NCBI Taxonomy" id="470076"/>
    <lineage>
        <taxon>Bacteria</taxon>
        <taxon>Bacillati</taxon>
        <taxon>Actinomycetota</taxon>
        <taxon>Actinomycetes</taxon>
        <taxon>Mycobacteriales</taxon>
        <taxon>Mycobacteriaceae</taxon>
        <taxon>Mycobacterium</taxon>
        <taxon>Mycobacterium simiae complex</taxon>
    </lineage>
</organism>
<dbReference type="AlphaFoldDB" id="A0A7I7QHA0"/>
<proteinExistence type="predicted"/>
<keyword evidence="1" id="KW-0732">Signal</keyword>
<dbReference type="Proteomes" id="UP000467130">
    <property type="component" value="Chromosome"/>
</dbReference>